<protein>
    <submittedName>
        <fullName evidence="2">Uncharacterized protein</fullName>
    </submittedName>
</protein>
<feature type="region of interest" description="Disordered" evidence="1">
    <location>
        <begin position="576"/>
        <end position="595"/>
    </location>
</feature>
<evidence type="ECO:0000256" key="1">
    <source>
        <dbReference type="SAM" id="MobiDB-lite"/>
    </source>
</evidence>
<dbReference type="OrthoDB" id="185373at2759"/>
<name>A0A8K0XL10_9AGAR</name>
<evidence type="ECO:0000313" key="2">
    <source>
        <dbReference type="EMBL" id="KAH8084904.1"/>
    </source>
</evidence>
<comment type="caution">
    <text evidence="2">The sequence shown here is derived from an EMBL/GenBank/DDBJ whole genome shotgun (WGS) entry which is preliminary data.</text>
</comment>
<sequence>MWRRAFPQCAILRQTSHKPPLATVPVHIRKSSSSGGADYLWRQYRSQNLIPTIEESSIGGPWKQILEAPSLSTALDLYGKAAQAPDETNSSAAGDALYVTGEQEQRAWIMLQLFRDKIGTKEDVTIASQLVSHSLHLLPPSVQPCIVTLVVLSALKHHSVLSIDSLLTAFLEIKPDPPTTHYNLLLRVLALAPRSTDGCARAERILDAALGRGHQISSEVYRQLLKRSFATPSFALQLKKRIEAHGLQLTPTQSQKLHRVFDRENSRSWDAQLHNDSSSGRTKGVWYPRVATRDGLDRVRDMLRYAVRSKQRPAGQILRIFRSILLSTRTRRRDVFGLHTFLVSQLLATRQYNTAATVWERVQAYSPRLDPVSLSVGLRALTLGGNPAAAVDLLEGTHRSSREGEPVVTATAVTKFMSSLGHINRLDAVFTLWDNMEFLYGVYPTQHTFTLVLEVARRSKKYSTSIRGTLAHIGFSRFMGRPSWTPEDEVVDPRDRLAAKLRRSLSAPVTQTGFWGQQPGHLAGLRLATDVFLGNWPELLDVRSPVQALRDNAEAPAYSPMSDLIRAMRTYRNAQQHTNSPRIHALTGPPPEQPPYPTLSPSDASFRAFIHLLAANNLTSDVPLALAWMRKLQVKPSHGTLAVALVYWRAVAMDAPLIEAMKGGVSRSPYVKLKAWLLEWVGEEGMPSDILIGETMRQIERFKNADPDVDWNS</sequence>
<dbReference type="Proteomes" id="UP000813824">
    <property type="component" value="Unassembled WGS sequence"/>
</dbReference>
<evidence type="ECO:0000313" key="3">
    <source>
        <dbReference type="Proteomes" id="UP000813824"/>
    </source>
</evidence>
<gene>
    <name evidence="2" type="ORF">BXZ70DRAFT_566117</name>
</gene>
<accession>A0A8K0XL10</accession>
<organism evidence="2 3">
    <name type="scientific">Cristinia sonorae</name>
    <dbReference type="NCBI Taxonomy" id="1940300"/>
    <lineage>
        <taxon>Eukaryota</taxon>
        <taxon>Fungi</taxon>
        <taxon>Dikarya</taxon>
        <taxon>Basidiomycota</taxon>
        <taxon>Agaricomycotina</taxon>
        <taxon>Agaricomycetes</taxon>
        <taxon>Agaricomycetidae</taxon>
        <taxon>Agaricales</taxon>
        <taxon>Pleurotineae</taxon>
        <taxon>Stephanosporaceae</taxon>
        <taxon>Cristinia</taxon>
    </lineage>
</organism>
<proteinExistence type="predicted"/>
<reference evidence="2" key="1">
    <citation type="journal article" date="2021" name="New Phytol.">
        <title>Evolutionary innovations through gain and loss of genes in the ectomycorrhizal Boletales.</title>
        <authorList>
            <person name="Wu G."/>
            <person name="Miyauchi S."/>
            <person name="Morin E."/>
            <person name="Kuo A."/>
            <person name="Drula E."/>
            <person name="Varga T."/>
            <person name="Kohler A."/>
            <person name="Feng B."/>
            <person name="Cao Y."/>
            <person name="Lipzen A."/>
            <person name="Daum C."/>
            <person name="Hundley H."/>
            <person name="Pangilinan J."/>
            <person name="Johnson J."/>
            <person name="Barry K."/>
            <person name="LaButti K."/>
            <person name="Ng V."/>
            <person name="Ahrendt S."/>
            <person name="Min B."/>
            <person name="Choi I.G."/>
            <person name="Park H."/>
            <person name="Plett J.M."/>
            <person name="Magnuson J."/>
            <person name="Spatafora J.W."/>
            <person name="Nagy L.G."/>
            <person name="Henrissat B."/>
            <person name="Grigoriev I.V."/>
            <person name="Yang Z.L."/>
            <person name="Xu J."/>
            <person name="Martin F.M."/>
        </authorList>
    </citation>
    <scope>NUCLEOTIDE SEQUENCE</scope>
    <source>
        <strain evidence="2">KKN 215</strain>
    </source>
</reference>
<dbReference type="AlphaFoldDB" id="A0A8K0XL10"/>
<keyword evidence="3" id="KW-1185">Reference proteome</keyword>
<dbReference type="EMBL" id="JAEVFJ010000045">
    <property type="protein sequence ID" value="KAH8084904.1"/>
    <property type="molecule type" value="Genomic_DNA"/>
</dbReference>